<proteinExistence type="predicted"/>
<dbReference type="RefSeq" id="WP_305422239.1">
    <property type="nucleotide sequence ID" value="NZ_CP117430.1"/>
</dbReference>
<reference evidence="1 2" key="1">
    <citation type="submission" date="2023-02" db="EMBL/GenBank/DDBJ databases">
        <title>Evolution of Hrp T3SS in non-pathogenic Pseudomonas fluorescens.</title>
        <authorList>
            <person name="Liao K."/>
            <person name="Wei H."/>
            <person name="Gu Y."/>
        </authorList>
    </citation>
    <scope>NUCLEOTIDE SEQUENCE [LARGE SCALE GENOMIC DNA]</scope>
    <source>
        <strain evidence="1 2">FP607</strain>
    </source>
</reference>
<organism evidence="1 2">
    <name type="scientific">Pseudomonas wuhanensis</name>
    <dbReference type="NCBI Taxonomy" id="2954098"/>
    <lineage>
        <taxon>Bacteria</taxon>
        <taxon>Pseudomonadati</taxon>
        <taxon>Pseudomonadota</taxon>
        <taxon>Gammaproteobacteria</taxon>
        <taxon>Pseudomonadales</taxon>
        <taxon>Pseudomonadaceae</taxon>
        <taxon>Pseudomonas</taxon>
    </lineage>
</organism>
<evidence type="ECO:0000313" key="1">
    <source>
        <dbReference type="EMBL" id="WLI16571.1"/>
    </source>
</evidence>
<evidence type="ECO:0000313" key="2">
    <source>
        <dbReference type="Proteomes" id="UP001230768"/>
    </source>
</evidence>
<name>A0ABY9GLK4_9PSED</name>
<protein>
    <submittedName>
        <fullName evidence="1">Uncharacterized protein</fullName>
    </submittedName>
</protein>
<gene>
    <name evidence="1" type="ORF">PSH88_20070</name>
</gene>
<dbReference type="EMBL" id="CP117430">
    <property type="protein sequence ID" value="WLI16571.1"/>
    <property type="molecule type" value="Genomic_DNA"/>
</dbReference>
<accession>A0ABY9GLK4</accession>
<sequence>MIVGNLSTGLVGDPLKTAWQVHQLQRTHPVLKSAINGYQSLTAHHAPLKKLKAVFNTSMKKVPADQMTPRMLLLMGPDQRREQVENCLKMTGKLQQSLMIRLI</sequence>
<keyword evidence="2" id="KW-1185">Reference proteome</keyword>
<dbReference type="Proteomes" id="UP001230768">
    <property type="component" value="Chromosome"/>
</dbReference>